<dbReference type="InterPro" id="IPR001810">
    <property type="entry name" value="F-box_dom"/>
</dbReference>
<gene>
    <name evidence="3" type="primary">Cnig_chr_V.g21607</name>
    <name evidence="3" type="ORF">B9Z55_021607</name>
</gene>
<dbReference type="PANTHER" id="PTHR22899:SF0">
    <property type="entry name" value="F-BOX ASSOCIATED DOMAIN-CONTAINING PROTEIN-RELATED"/>
    <property type="match status" value="1"/>
</dbReference>
<dbReference type="AlphaFoldDB" id="A0A2G5TSS3"/>
<reference evidence="4" key="1">
    <citation type="submission" date="2017-10" db="EMBL/GenBank/DDBJ databases">
        <title>Rapid genome shrinkage in a self-fertile nematode reveals novel sperm competition proteins.</title>
        <authorList>
            <person name="Yin D."/>
            <person name="Schwarz E.M."/>
            <person name="Thomas C.G."/>
            <person name="Felde R.L."/>
            <person name="Korf I.F."/>
            <person name="Cutter A.D."/>
            <person name="Schartner C.M."/>
            <person name="Ralston E.J."/>
            <person name="Meyer B.J."/>
            <person name="Haag E.S."/>
        </authorList>
    </citation>
    <scope>NUCLEOTIDE SEQUENCE [LARGE SCALE GENOMIC DNA]</scope>
    <source>
        <strain evidence="4">JU1422</strain>
    </source>
</reference>
<protein>
    <recommendedName>
        <fullName evidence="2">F-box domain-containing protein</fullName>
    </recommendedName>
</protein>
<feature type="chain" id="PRO_5013660481" description="F-box domain-containing protein" evidence="1">
    <location>
        <begin position="23"/>
        <end position="403"/>
    </location>
</feature>
<dbReference type="Pfam" id="PF00646">
    <property type="entry name" value="F-box"/>
    <property type="match status" value="1"/>
</dbReference>
<accession>A0A2G5TSS3</accession>
<dbReference type="PROSITE" id="PS50181">
    <property type="entry name" value="FBOX"/>
    <property type="match status" value="1"/>
</dbReference>
<feature type="signal peptide" evidence="1">
    <location>
        <begin position="1"/>
        <end position="22"/>
    </location>
</feature>
<evidence type="ECO:0000256" key="1">
    <source>
        <dbReference type="SAM" id="SignalP"/>
    </source>
</evidence>
<keyword evidence="1" id="KW-0732">Signal</keyword>
<dbReference type="InterPro" id="IPR053222">
    <property type="entry name" value="Zygotic_Embryogenesis-Asso"/>
</dbReference>
<dbReference type="EMBL" id="PDUG01000005">
    <property type="protein sequence ID" value="PIC30337.1"/>
    <property type="molecule type" value="Genomic_DNA"/>
</dbReference>
<proteinExistence type="predicted"/>
<dbReference type="PANTHER" id="PTHR22899">
    <property type="entry name" value="CYCLIN-RELATED F-BOX FAMILY"/>
    <property type="match status" value="1"/>
</dbReference>
<dbReference type="InterPro" id="IPR012885">
    <property type="entry name" value="F-box_Sdz-33"/>
</dbReference>
<keyword evidence="4" id="KW-1185">Reference proteome</keyword>
<evidence type="ECO:0000313" key="4">
    <source>
        <dbReference type="Proteomes" id="UP000230233"/>
    </source>
</evidence>
<evidence type="ECO:0000313" key="3">
    <source>
        <dbReference type="EMBL" id="PIC30337.1"/>
    </source>
</evidence>
<organism evidence="3 4">
    <name type="scientific">Caenorhabditis nigoni</name>
    <dbReference type="NCBI Taxonomy" id="1611254"/>
    <lineage>
        <taxon>Eukaryota</taxon>
        <taxon>Metazoa</taxon>
        <taxon>Ecdysozoa</taxon>
        <taxon>Nematoda</taxon>
        <taxon>Chromadorea</taxon>
        <taxon>Rhabditida</taxon>
        <taxon>Rhabditina</taxon>
        <taxon>Rhabditomorpha</taxon>
        <taxon>Rhabditoidea</taxon>
        <taxon>Rhabditidae</taxon>
        <taxon>Peloderinae</taxon>
        <taxon>Caenorhabditis</taxon>
    </lineage>
</organism>
<sequence length="403" mass="47221">MGSFFLPTHLVLFSVLHSFLCAIKLGRLPALTQHPPSHHSFLSSSLPHSFVLYHSSWSYLSYYVEICRLAVFYPPFVRFIDFVSLLPIILSFCRSPIMLTCLLSLPADDLQYTLNSMEVSDLIAFSLCSKRTKNLVKSSNQKIDMIATEVRETYIEFRITARKYPELQENGNYEFIFVKIIDSRITLDRGKGIEEWRKAGFTQGDWIAHFLSIFNESMLCSLMIGGNVSHIRLDYVKEIYPKCKKLVITEHCSLEFIKIAFLKLFPIAEEMEVRKHMFENENDVSEFLTLNLKSVCFDYWPNPWKLKLDDLLTLNITNLTVKAAIFTEKEWNRFLKLWMKGSHTFYRPKLIKLTLRRGMRVNREEVFKGIKYQIVDHKHRLRRADGKELLISCSWGAMTFEFQ</sequence>
<feature type="domain" description="F-box" evidence="2">
    <location>
        <begin position="99"/>
        <end position="146"/>
    </location>
</feature>
<dbReference type="Pfam" id="PF07735">
    <property type="entry name" value="FBA_2"/>
    <property type="match status" value="1"/>
</dbReference>
<comment type="caution">
    <text evidence="3">The sequence shown here is derived from an EMBL/GenBank/DDBJ whole genome shotgun (WGS) entry which is preliminary data.</text>
</comment>
<name>A0A2G5TSS3_9PELO</name>
<dbReference type="Proteomes" id="UP000230233">
    <property type="component" value="Chromosome V"/>
</dbReference>
<evidence type="ECO:0000259" key="2">
    <source>
        <dbReference type="PROSITE" id="PS50181"/>
    </source>
</evidence>